<dbReference type="AlphaFoldDB" id="H2C2B9"/>
<reference evidence="1 2" key="1">
    <citation type="submission" date="2012-01" db="EMBL/GenBank/DDBJ databases">
        <title>Improved High-Quality Draft sequence of Metallosphaera yellowstonensis MK1.</title>
        <authorList>
            <consortium name="US DOE Joint Genome Institute"/>
            <person name="Lucas S."/>
            <person name="Han J."/>
            <person name="Cheng J.-F."/>
            <person name="Goodwin L."/>
            <person name="Pitluck S."/>
            <person name="Peters L."/>
            <person name="Teshima H."/>
            <person name="Detter J.C."/>
            <person name="Han C."/>
            <person name="Tapia R."/>
            <person name="Land M."/>
            <person name="Hauser L."/>
            <person name="Kyrpides N."/>
            <person name="Kozubal M."/>
            <person name="Macur R.E."/>
            <person name="Jay Z."/>
            <person name="Inskeep W."/>
            <person name="Woyke T."/>
        </authorList>
    </citation>
    <scope>NUCLEOTIDE SEQUENCE [LARGE SCALE GENOMIC DNA]</scope>
    <source>
        <strain evidence="1 2">MK1</strain>
    </source>
</reference>
<accession>H2C2B9</accession>
<protein>
    <submittedName>
        <fullName evidence="1">Uncharacterized protein</fullName>
    </submittedName>
</protein>
<proteinExistence type="predicted"/>
<sequence length="47" mass="5305">MLSLEKFKVSSMIKCFIEKGYDTVTAHSAAFLILLARGIRTSRISDR</sequence>
<gene>
    <name evidence="1" type="ORF">MetMK1DRAFT_00008920</name>
</gene>
<name>H2C2B9_9CREN</name>
<evidence type="ECO:0000313" key="1">
    <source>
        <dbReference type="EMBL" id="EHP70390.1"/>
    </source>
</evidence>
<dbReference type="STRING" id="671065.MetMK1DRAFT_00008920"/>
<dbReference type="EMBL" id="JH597761">
    <property type="protein sequence ID" value="EHP70390.1"/>
    <property type="molecule type" value="Genomic_DNA"/>
</dbReference>
<organism evidence="1 2">
    <name type="scientific">Metallosphaera yellowstonensis MK1</name>
    <dbReference type="NCBI Taxonomy" id="671065"/>
    <lineage>
        <taxon>Archaea</taxon>
        <taxon>Thermoproteota</taxon>
        <taxon>Thermoprotei</taxon>
        <taxon>Sulfolobales</taxon>
        <taxon>Sulfolobaceae</taxon>
        <taxon>Metallosphaera</taxon>
    </lineage>
</organism>
<keyword evidence="2" id="KW-1185">Reference proteome</keyword>
<dbReference type="Proteomes" id="UP000003980">
    <property type="component" value="Unassembled WGS sequence"/>
</dbReference>
<evidence type="ECO:0000313" key="2">
    <source>
        <dbReference type="Proteomes" id="UP000003980"/>
    </source>
</evidence>
<dbReference type="HOGENOM" id="CLU_3163200_0_0_2"/>